<proteinExistence type="predicted"/>
<dbReference type="InterPro" id="IPR010239">
    <property type="entry name" value="CHP02001"/>
</dbReference>
<sequence length="241" mass="25107">MELKKKYLPMMMAAGLMTTGLATTAAQAEGMSVGGDVGVFSQYMWRGMQASSTASVQGDLGVDAGNGLSANVWFAAPLGNSATGGNTTEFDFTIDYSGEVGDLSYSLGFIYYAYLNGASANTGEAYAGVGYGPLSVTYYNAVLANAGGWQKDAYVDVALGHSMGGFDFGANFGFYLPSTDVANPTAFPTTKKELGHVDLSLSKDVTVGDVTMTPSLMVSIPTYTGKPKNANQFVAGVNFAY</sequence>
<organism evidence="2 3">
    <name type="scientific">Mariprofundus micogutta</name>
    <dbReference type="NCBI Taxonomy" id="1921010"/>
    <lineage>
        <taxon>Bacteria</taxon>
        <taxon>Pseudomonadati</taxon>
        <taxon>Pseudomonadota</taxon>
        <taxon>Candidatius Mariprofundia</taxon>
        <taxon>Mariprofundales</taxon>
        <taxon>Mariprofundaceae</taxon>
        <taxon>Mariprofundus</taxon>
    </lineage>
</organism>
<dbReference type="NCBIfam" id="TIGR02001">
    <property type="entry name" value="gcw_chp"/>
    <property type="match status" value="1"/>
</dbReference>
<accession>A0A1L8CPT8</accession>
<evidence type="ECO:0000313" key="3">
    <source>
        <dbReference type="Proteomes" id="UP000231632"/>
    </source>
</evidence>
<protein>
    <submittedName>
        <fullName evidence="2">Uncharacterized protein</fullName>
    </submittedName>
</protein>
<keyword evidence="1" id="KW-0732">Signal</keyword>
<dbReference type="RefSeq" id="WP_072660238.1">
    <property type="nucleotide sequence ID" value="NZ_BDFD01000017.1"/>
</dbReference>
<reference evidence="2 3" key="1">
    <citation type="journal article" date="2017" name="Arch. Microbiol.">
        <title>Mariprofundus micogutta sp. nov., a novel iron-oxidizing zetaproteobacterium isolated from a deep-sea hydrothermal field at the Bayonnaise knoll of the Izu-Ogasawara arc, and a description of Mariprofundales ord. nov. and Zetaproteobacteria classis nov.</title>
        <authorList>
            <person name="Makita H."/>
            <person name="Tanaka E."/>
            <person name="Mitsunobu S."/>
            <person name="Miyazaki M."/>
            <person name="Nunoura T."/>
            <person name="Uematsu K."/>
            <person name="Takaki Y."/>
            <person name="Nishi S."/>
            <person name="Shimamura S."/>
            <person name="Takai K."/>
        </authorList>
    </citation>
    <scope>NUCLEOTIDE SEQUENCE [LARGE SCALE GENOMIC DNA]</scope>
    <source>
        <strain evidence="2 3">ET2</strain>
    </source>
</reference>
<dbReference type="EMBL" id="BDFD01000017">
    <property type="protein sequence ID" value="GAV20940.1"/>
    <property type="molecule type" value="Genomic_DNA"/>
</dbReference>
<gene>
    <name evidence="2" type="ORF">MMIC_P1918</name>
</gene>
<dbReference type="Proteomes" id="UP000231632">
    <property type="component" value="Unassembled WGS sequence"/>
</dbReference>
<dbReference type="OrthoDB" id="9782545at2"/>
<keyword evidence="3" id="KW-1185">Reference proteome</keyword>
<evidence type="ECO:0000256" key="1">
    <source>
        <dbReference type="SAM" id="SignalP"/>
    </source>
</evidence>
<evidence type="ECO:0000313" key="2">
    <source>
        <dbReference type="EMBL" id="GAV20940.1"/>
    </source>
</evidence>
<dbReference type="STRING" id="1921010.MMIC_P1918"/>
<feature type="signal peptide" evidence="1">
    <location>
        <begin position="1"/>
        <end position="28"/>
    </location>
</feature>
<dbReference type="AlphaFoldDB" id="A0A1L8CPT8"/>
<feature type="chain" id="PRO_5013199680" evidence="1">
    <location>
        <begin position="29"/>
        <end position="241"/>
    </location>
</feature>
<dbReference type="Pfam" id="PF09694">
    <property type="entry name" value="Gcw_chp"/>
    <property type="match status" value="1"/>
</dbReference>
<comment type="caution">
    <text evidence="2">The sequence shown here is derived from an EMBL/GenBank/DDBJ whole genome shotgun (WGS) entry which is preliminary data.</text>
</comment>
<name>A0A1L8CPT8_9PROT</name>